<evidence type="ECO:0000256" key="1">
    <source>
        <dbReference type="ARBA" id="ARBA00004741"/>
    </source>
</evidence>
<comment type="pathway">
    <text evidence="1 10">Amino-acid biosynthesis; L-phenylalanine biosynthesis; phenylpyruvate from prephenate: step 1/1.</text>
</comment>
<dbReference type="FunFam" id="3.30.70.260:FF:000012">
    <property type="entry name" value="Prephenate dehydratase"/>
    <property type="match status" value="1"/>
</dbReference>
<dbReference type="UniPathway" id="UPA00121">
    <property type="reaction ID" value="UER00345"/>
</dbReference>
<dbReference type="Gene3D" id="3.40.190.10">
    <property type="entry name" value="Periplasmic binding protein-like II"/>
    <property type="match status" value="2"/>
</dbReference>
<dbReference type="PIRSF" id="PIRSF001500">
    <property type="entry name" value="Chor_mut_pdt_Ppr"/>
    <property type="match status" value="1"/>
</dbReference>
<evidence type="ECO:0000256" key="8">
    <source>
        <dbReference type="ARBA" id="ARBA00047848"/>
    </source>
</evidence>
<feature type="domain" description="ACT" evidence="12">
    <location>
        <begin position="201"/>
        <end position="278"/>
    </location>
</feature>
<dbReference type="GO" id="GO:0004664">
    <property type="term" value="F:prephenate dehydratase activity"/>
    <property type="evidence" value="ECO:0007669"/>
    <property type="project" value="UniProtKB-UniRule"/>
</dbReference>
<proteinExistence type="predicted"/>
<evidence type="ECO:0000256" key="2">
    <source>
        <dbReference type="ARBA" id="ARBA00013147"/>
    </source>
</evidence>
<organism evidence="13 14">
    <name type="scientific">Iocasia fonsfrigidae</name>
    <dbReference type="NCBI Taxonomy" id="2682810"/>
    <lineage>
        <taxon>Bacteria</taxon>
        <taxon>Bacillati</taxon>
        <taxon>Bacillota</taxon>
        <taxon>Clostridia</taxon>
        <taxon>Halanaerobiales</taxon>
        <taxon>Halanaerobiaceae</taxon>
        <taxon>Iocasia</taxon>
    </lineage>
</organism>
<dbReference type="InterPro" id="IPR002912">
    <property type="entry name" value="ACT_dom"/>
</dbReference>
<accession>A0A8A7KD97</accession>
<feature type="domain" description="Prephenate dehydratase" evidence="11">
    <location>
        <begin position="5"/>
        <end position="182"/>
    </location>
</feature>
<dbReference type="PROSITE" id="PS51171">
    <property type="entry name" value="PREPHENATE_DEHYDR_3"/>
    <property type="match status" value="1"/>
</dbReference>
<dbReference type="PANTHER" id="PTHR21022:SF19">
    <property type="entry name" value="PREPHENATE DEHYDRATASE-RELATED"/>
    <property type="match status" value="1"/>
</dbReference>
<sequence>MGILKCGYLGPPGTYSEQAGISYFTVDEKLVSYNSIYNIFEGIQSGEIDRGLVPIENSLEGAVNVSMDLLYSNSFVTILAELIFPINNCLLVEKGVGLADITKVYSHPQPIGQSNKFINSKLSAASISYTASTAEAAEIVKGSSDSAVIGSERISDIYGLEVIAKKIQDNDNNFTRFFVIANKLDIGGLVYKKDRDYKTSLICAPRINKSGALYNILGDFAEEGVNLTRIESRPTKRQLGEYLFYIDFEGHRQEKNIKKALDGVQEKSSFFRVLGSYLIEKI</sequence>
<dbReference type="KEGG" id="ifn:GM661_16270"/>
<dbReference type="Proteomes" id="UP000665020">
    <property type="component" value="Chromosome"/>
</dbReference>
<evidence type="ECO:0000256" key="4">
    <source>
        <dbReference type="ARBA" id="ARBA00022605"/>
    </source>
</evidence>
<evidence type="ECO:0000256" key="3">
    <source>
        <dbReference type="ARBA" id="ARBA00021872"/>
    </source>
</evidence>
<dbReference type="SUPFAM" id="SSF53850">
    <property type="entry name" value="Periplasmic binding protein-like II"/>
    <property type="match status" value="1"/>
</dbReference>
<dbReference type="PROSITE" id="PS51671">
    <property type="entry name" value="ACT"/>
    <property type="match status" value="1"/>
</dbReference>
<keyword evidence="6 10" id="KW-0584">Phenylalanine biosynthesis</keyword>
<dbReference type="InterPro" id="IPR008242">
    <property type="entry name" value="Chor_mutase/pphenate_deHydtase"/>
</dbReference>
<dbReference type="SUPFAM" id="SSF55021">
    <property type="entry name" value="ACT-like"/>
    <property type="match status" value="1"/>
</dbReference>
<dbReference type="PANTHER" id="PTHR21022">
    <property type="entry name" value="PREPHENATE DEHYDRATASE P PROTEIN"/>
    <property type="match status" value="1"/>
</dbReference>
<evidence type="ECO:0000256" key="6">
    <source>
        <dbReference type="ARBA" id="ARBA00023222"/>
    </source>
</evidence>
<keyword evidence="14" id="KW-1185">Reference proteome</keyword>
<keyword evidence="4 10" id="KW-0028">Amino-acid biosynthesis</keyword>
<feature type="site" description="Essential for prephenate dehydratase activity" evidence="9">
    <location>
        <position position="175"/>
    </location>
</feature>
<evidence type="ECO:0000256" key="7">
    <source>
        <dbReference type="ARBA" id="ARBA00023239"/>
    </source>
</evidence>
<dbReference type="Pfam" id="PF01842">
    <property type="entry name" value="ACT"/>
    <property type="match status" value="1"/>
</dbReference>
<keyword evidence="5 10" id="KW-0057">Aromatic amino acid biosynthesis</keyword>
<dbReference type="EMBL" id="CP046640">
    <property type="protein sequence ID" value="QTL99401.1"/>
    <property type="molecule type" value="Genomic_DNA"/>
</dbReference>
<dbReference type="InterPro" id="IPR001086">
    <property type="entry name" value="Preph_deHydtase"/>
</dbReference>
<keyword evidence="7 10" id="KW-0456">Lyase</keyword>
<protein>
    <recommendedName>
        <fullName evidence="3 10">Prephenate dehydratase</fullName>
        <shortName evidence="10">PDT</shortName>
        <ecNumber evidence="2 10">4.2.1.51</ecNumber>
    </recommendedName>
</protein>
<dbReference type="GO" id="GO:0005737">
    <property type="term" value="C:cytoplasm"/>
    <property type="evidence" value="ECO:0007669"/>
    <property type="project" value="TreeGrafter"/>
</dbReference>
<comment type="catalytic activity">
    <reaction evidence="8 10">
        <text>prephenate + H(+) = 3-phenylpyruvate + CO2 + H2O</text>
        <dbReference type="Rhea" id="RHEA:21648"/>
        <dbReference type="ChEBI" id="CHEBI:15377"/>
        <dbReference type="ChEBI" id="CHEBI:15378"/>
        <dbReference type="ChEBI" id="CHEBI:16526"/>
        <dbReference type="ChEBI" id="CHEBI:18005"/>
        <dbReference type="ChEBI" id="CHEBI:29934"/>
        <dbReference type="EC" id="4.2.1.51"/>
    </reaction>
</comment>
<evidence type="ECO:0000259" key="11">
    <source>
        <dbReference type="PROSITE" id="PS51171"/>
    </source>
</evidence>
<dbReference type="GO" id="GO:0009094">
    <property type="term" value="P:L-phenylalanine biosynthetic process"/>
    <property type="evidence" value="ECO:0007669"/>
    <property type="project" value="UniProtKB-UniPathway"/>
</dbReference>
<dbReference type="Gene3D" id="3.30.70.260">
    <property type="match status" value="1"/>
</dbReference>
<dbReference type="InterPro" id="IPR018528">
    <property type="entry name" value="Preph_deHydtase_CS"/>
</dbReference>
<dbReference type="CDD" id="cd13633">
    <property type="entry name" value="PBP2_Sa-PDT_like"/>
    <property type="match status" value="1"/>
</dbReference>
<dbReference type="EC" id="4.2.1.51" evidence="2 10"/>
<name>A0A8A7KD97_9FIRM</name>
<dbReference type="PROSITE" id="PS00858">
    <property type="entry name" value="PREPHENATE_DEHYDR_2"/>
    <property type="match status" value="1"/>
</dbReference>
<gene>
    <name evidence="10 13" type="primary">pheA</name>
    <name evidence="13" type="ORF">GM661_16270</name>
</gene>
<dbReference type="CDD" id="cd04905">
    <property type="entry name" value="ACT_CM-PDT"/>
    <property type="match status" value="1"/>
</dbReference>
<dbReference type="NCBIfam" id="NF008865">
    <property type="entry name" value="PRK11898.1"/>
    <property type="match status" value="1"/>
</dbReference>
<evidence type="ECO:0000313" key="13">
    <source>
        <dbReference type="EMBL" id="QTL99401.1"/>
    </source>
</evidence>
<evidence type="ECO:0000256" key="9">
    <source>
        <dbReference type="PIRSR" id="PIRSR001500-2"/>
    </source>
</evidence>
<dbReference type="AlphaFoldDB" id="A0A8A7KD97"/>
<evidence type="ECO:0000259" key="12">
    <source>
        <dbReference type="PROSITE" id="PS51671"/>
    </source>
</evidence>
<dbReference type="Pfam" id="PF00800">
    <property type="entry name" value="PDT"/>
    <property type="match status" value="1"/>
</dbReference>
<reference evidence="13" key="1">
    <citation type="submission" date="2019-12" db="EMBL/GenBank/DDBJ databases">
        <authorList>
            <person name="zhang j."/>
            <person name="sun C.M."/>
        </authorList>
    </citation>
    <scope>NUCLEOTIDE SEQUENCE</scope>
    <source>
        <strain evidence="13">NS-1</strain>
    </source>
</reference>
<evidence type="ECO:0000256" key="5">
    <source>
        <dbReference type="ARBA" id="ARBA00023141"/>
    </source>
</evidence>
<evidence type="ECO:0000256" key="10">
    <source>
        <dbReference type="RuleBase" id="RU361254"/>
    </source>
</evidence>
<dbReference type="RefSeq" id="WP_230867749.1">
    <property type="nucleotide sequence ID" value="NZ_CP046640.1"/>
</dbReference>
<evidence type="ECO:0000313" key="14">
    <source>
        <dbReference type="Proteomes" id="UP000665020"/>
    </source>
</evidence>
<dbReference type="InterPro" id="IPR045865">
    <property type="entry name" value="ACT-like_dom_sf"/>
</dbReference>